<keyword evidence="2" id="KW-1185">Reference proteome</keyword>
<organism evidence="1 2">
    <name type="scientific">Hymenobacter cellulosilyticus</name>
    <dbReference type="NCBI Taxonomy" id="2932248"/>
    <lineage>
        <taxon>Bacteria</taxon>
        <taxon>Pseudomonadati</taxon>
        <taxon>Bacteroidota</taxon>
        <taxon>Cytophagia</taxon>
        <taxon>Cytophagales</taxon>
        <taxon>Hymenobacteraceae</taxon>
        <taxon>Hymenobacter</taxon>
    </lineage>
</organism>
<name>A0A8T9Q308_9BACT</name>
<gene>
    <name evidence="1" type="ORF">MUN79_25515</name>
</gene>
<dbReference type="KEGG" id="hcu:MUN79_25515"/>
<accession>A0A8T9Q308</accession>
<dbReference type="Proteomes" id="UP000831796">
    <property type="component" value="Chromosome"/>
</dbReference>
<reference evidence="1" key="1">
    <citation type="submission" date="2022-04" db="EMBL/GenBank/DDBJ databases">
        <title>Hymenobacter sp. isolated from the air.</title>
        <authorList>
            <person name="Won M."/>
            <person name="Lee C.-M."/>
            <person name="Woen H.-Y."/>
            <person name="Kwon S.-W."/>
        </authorList>
    </citation>
    <scope>NUCLEOTIDE SEQUENCE</scope>
    <source>
        <strain evidence="1">5116S-3</strain>
    </source>
</reference>
<dbReference type="AlphaFoldDB" id="A0A8T9Q308"/>
<protein>
    <submittedName>
        <fullName evidence="1">Uncharacterized protein</fullName>
    </submittedName>
</protein>
<evidence type="ECO:0000313" key="1">
    <source>
        <dbReference type="EMBL" id="UOQ71914.1"/>
    </source>
</evidence>
<dbReference type="EMBL" id="CP095046">
    <property type="protein sequence ID" value="UOQ71914.1"/>
    <property type="molecule type" value="Genomic_DNA"/>
</dbReference>
<dbReference type="RefSeq" id="WP_244675313.1">
    <property type="nucleotide sequence ID" value="NZ_CP095046.1"/>
</dbReference>
<sequence length="60" mass="6828">MVLNLTLGPRTYPEVLKSRSTDENSRSTRRAKVVRTLYLAKNEGIVGFEEDGTGLWYKLP</sequence>
<proteinExistence type="predicted"/>
<evidence type="ECO:0000313" key="2">
    <source>
        <dbReference type="Proteomes" id="UP000831796"/>
    </source>
</evidence>